<evidence type="ECO:0008006" key="3">
    <source>
        <dbReference type="Google" id="ProtNLM"/>
    </source>
</evidence>
<gene>
    <name evidence="1" type="ORF">DIS24_g11339</name>
</gene>
<dbReference type="PANTHER" id="PTHR39596">
    <property type="match status" value="1"/>
</dbReference>
<protein>
    <recommendedName>
        <fullName evidence="3">Heterokaryon incompatibility domain-containing protein</fullName>
    </recommendedName>
</protein>
<dbReference type="Proteomes" id="UP001175001">
    <property type="component" value="Unassembled WGS sequence"/>
</dbReference>
<organism evidence="1 2">
    <name type="scientific">Lasiodiplodia hormozganensis</name>
    <dbReference type="NCBI Taxonomy" id="869390"/>
    <lineage>
        <taxon>Eukaryota</taxon>
        <taxon>Fungi</taxon>
        <taxon>Dikarya</taxon>
        <taxon>Ascomycota</taxon>
        <taxon>Pezizomycotina</taxon>
        <taxon>Dothideomycetes</taxon>
        <taxon>Dothideomycetes incertae sedis</taxon>
        <taxon>Botryosphaeriales</taxon>
        <taxon>Botryosphaeriaceae</taxon>
        <taxon>Lasiodiplodia</taxon>
    </lineage>
</organism>
<dbReference type="AlphaFoldDB" id="A0AA40C2Q2"/>
<reference evidence="1" key="1">
    <citation type="submission" date="2023-06" db="EMBL/GenBank/DDBJ databases">
        <title>Multi-omics analyses reveal the molecular pathogenesis toolkit of Lasiodiplodia hormozganensis, a cross-kingdom pathogen.</title>
        <authorList>
            <person name="Felix C."/>
            <person name="Meneses R."/>
            <person name="Goncalves M.F.M."/>
            <person name="Tilleman L."/>
            <person name="Duarte A.S."/>
            <person name="Jorrin-Novo J.V."/>
            <person name="Van De Peer Y."/>
            <person name="Deforce D."/>
            <person name="Van Nieuwerburgh F."/>
            <person name="Esteves A.C."/>
            <person name="Alves A."/>
        </authorList>
    </citation>
    <scope>NUCLEOTIDE SEQUENCE</scope>
    <source>
        <strain evidence="1">CBS 339.90</strain>
    </source>
</reference>
<accession>A0AA40C2Q2</accession>
<dbReference type="EMBL" id="JAUJDW010000157">
    <property type="protein sequence ID" value="KAK0622163.1"/>
    <property type="molecule type" value="Genomic_DNA"/>
</dbReference>
<evidence type="ECO:0000313" key="2">
    <source>
        <dbReference type="Proteomes" id="UP001175001"/>
    </source>
</evidence>
<name>A0AA40C2Q2_9PEZI</name>
<proteinExistence type="predicted"/>
<dbReference type="PANTHER" id="PTHR39596:SF2">
    <property type="entry name" value="HET DOMAIN PROTEIN (AFU_ORTHOLOGUE AFUA_1G17550)-RELATED"/>
    <property type="match status" value="1"/>
</dbReference>
<sequence>MDHIPSPLAGGNPAIDVPLKCTGTIRINCGQMTTPEAAADSFSSFPEEAGWSIELLLLGDLQERSGDEAMAFIQEWLFFGVLYHVLGAAGVQVRHEDFIRKDGGDESYWVTTASLPQYMETWKAEKDVRTREQAESQLYAIRRILLESAAHVKRLNFMSATSGFRWPGSDEIMLSILVLGSTLDYTRMNIYKDVAEQPDHILLRTASWLIQDRLLACGCCPNHVSMLEQTLTPATVYYAYRMDALEHSKDHSRCSEETCVADNVDEGTYVTQHYDTCDGLCGTVEPPIEKALAILDAGGYPLISVLPAVRAMDEADVDLVAATPDIPYVAISHVWADGLGNPHRNSLPRCQFFALRAMVQVCLYDKDGQPFRLHNGRLHFWLDTICVPLRPPHRGEAIKLMARTYTAATQVLVLDRQIRQLTWKPPFAAQRYEEHLIRITCCSWLRRLWTFQEGVLAKRLYFWCDDGACEVGVWILQHIRDRTRELWNIVGMEVINFNLLMRRLLRIDGAERVAHVWSALQWRTTSRAADELICVAALLGLDLGPLVDAPPERRMDVFLDLQQFFPPGIIFASGPRLEAPGRRWAPASFMASQGNEYAVLDSGALPAYFDERGLFVEYPGLRLHVARTPLTAPCLVLDEGTRSCFQLSWATTDDERLQQRIGAAAADAQALMVVLHRPPDGTRADIPGILVAVRDTDDEEGCLYVDYWCNVRVSQEPAEAWEQNWAMYLDECTGTFDEYLCARCSLLDSTQQWCIG</sequence>
<evidence type="ECO:0000313" key="1">
    <source>
        <dbReference type="EMBL" id="KAK0622163.1"/>
    </source>
</evidence>
<comment type="caution">
    <text evidence="1">The sequence shown here is derived from an EMBL/GenBank/DDBJ whole genome shotgun (WGS) entry which is preliminary data.</text>
</comment>
<keyword evidence="2" id="KW-1185">Reference proteome</keyword>